<reference evidence="2" key="1">
    <citation type="submission" date="2016-10" db="EMBL/GenBank/DDBJ databases">
        <authorList>
            <person name="Varghese N."/>
            <person name="Submissions S."/>
        </authorList>
    </citation>
    <scope>NUCLEOTIDE SEQUENCE [LARGE SCALE GENOMIC DNA]</scope>
    <source>
        <strain evidence="2">DSM 17616</strain>
    </source>
</reference>
<dbReference type="RefSeq" id="WP_218141293.1">
    <property type="nucleotide sequence ID" value="NZ_FNXF01000002.1"/>
</dbReference>
<dbReference type="InterPro" id="IPR029058">
    <property type="entry name" value="AB_hydrolase_fold"/>
</dbReference>
<dbReference type="SUPFAM" id="SSF53474">
    <property type="entry name" value="alpha/beta-Hydrolases"/>
    <property type="match status" value="1"/>
</dbReference>
<gene>
    <name evidence="1" type="ORF">SAMN05660691_00782</name>
</gene>
<organism evidence="1 2">
    <name type="scientific">Rheinheimera pacifica</name>
    <dbReference type="NCBI Taxonomy" id="173990"/>
    <lineage>
        <taxon>Bacteria</taxon>
        <taxon>Pseudomonadati</taxon>
        <taxon>Pseudomonadota</taxon>
        <taxon>Gammaproteobacteria</taxon>
        <taxon>Chromatiales</taxon>
        <taxon>Chromatiaceae</taxon>
        <taxon>Rheinheimera</taxon>
    </lineage>
</organism>
<evidence type="ECO:0000313" key="1">
    <source>
        <dbReference type="EMBL" id="SEH66964.1"/>
    </source>
</evidence>
<accession>A0A1H6K661</accession>
<dbReference type="AlphaFoldDB" id="A0A1H6K661"/>
<dbReference type="Proteomes" id="UP000199371">
    <property type="component" value="Unassembled WGS sequence"/>
</dbReference>
<dbReference type="EMBL" id="FNXF01000002">
    <property type="protein sequence ID" value="SEH66964.1"/>
    <property type="molecule type" value="Genomic_DNA"/>
</dbReference>
<protein>
    <recommendedName>
        <fullName evidence="3">Alpha/beta hydrolase family protein</fullName>
    </recommendedName>
</protein>
<dbReference type="Gene3D" id="3.40.50.1820">
    <property type="entry name" value="alpha/beta hydrolase"/>
    <property type="match status" value="1"/>
</dbReference>
<dbReference type="STRING" id="173990.SAMN05660691_00782"/>
<sequence length="170" mass="18787">MLVNPIGLEDWQAKGVPYATIDALYANELKTSFDSIKAYQLKFYYDGNWQPEYEQWVNMQAGLYGGAGKNIVAMNQAQTSEMIFTQPVVHEFANIRVPAVLIIGGKDRTAPGANRASKELAAKLGNYPQLGRAAAKAMRATLVELPKLGHSPQVEAEQEFHQVLLKHLAD</sequence>
<proteinExistence type="predicted"/>
<name>A0A1H6K661_9GAMM</name>
<keyword evidence="2" id="KW-1185">Reference proteome</keyword>
<evidence type="ECO:0000313" key="2">
    <source>
        <dbReference type="Proteomes" id="UP000199371"/>
    </source>
</evidence>
<evidence type="ECO:0008006" key="3">
    <source>
        <dbReference type="Google" id="ProtNLM"/>
    </source>
</evidence>